<evidence type="ECO:0000256" key="5">
    <source>
        <dbReference type="ARBA" id="ARBA00023163"/>
    </source>
</evidence>
<evidence type="ECO:0000256" key="1">
    <source>
        <dbReference type="ARBA" id="ARBA00010641"/>
    </source>
</evidence>
<dbReference type="InterPro" id="IPR039425">
    <property type="entry name" value="RNA_pol_sigma-70-like"/>
</dbReference>
<dbReference type="InterPro" id="IPR007627">
    <property type="entry name" value="RNA_pol_sigma70_r2"/>
</dbReference>
<comment type="caution">
    <text evidence="8">The sequence shown here is derived from an EMBL/GenBank/DDBJ whole genome shotgun (WGS) entry which is preliminary data.</text>
</comment>
<evidence type="ECO:0000256" key="3">
    <source>
        <dbReference type="ARBA" id="ARBA00023082"/>
    </source>
</evidence>
<gene>
    <name evidence="8" type="ORF">GCM10008967_38190</name>
</gene>
<evidence type="ECO:0000256" key="2">
    <source>
        <dbReference type="ARBA" id="ARBA00023015"/>
    </source>
</evidence>
<dbReference type="Gene3D" id="1.10.10.10">
    <property type="entry name" value="Winged helix-like DNA-binding domain superfamily/Winged helix DNA-binding domain"/>
    <property type="match status" value="1"/>
</dbReference>
<dbReference type="NCBIfam" id="TIGR02937">
    <property type="entry name" value="sigma70-ECF"/>
    <property type="match status" value="1"/>
</dbReference>
<dbReference type="InterPro" id="IPR007630">
    <property type="entry name" value="RNA_pol_sigma70_r4"/>
</dbReference>
<dbReference type="Pfam" id="PF04545">
    <property type="entry name" value="Sigma70_r4"/>
    <property type="match status" value="1"/>
</dbReference>
<evidence type="ECO:0000313" key="8">
    <source>
        <dbReference type="EMBL" id="GAA0344118.1"/>
    </source>
</evidence>
<dbReference type="InterPro" id="IPR014284">
    <property type="entry name" value="RNA_pol_sigma-70_dom"/>
</dbReference>
<dbReference type="Pfam" id="PF04542">
    <property type="entry name" value="Sigma70_r2"/>
    <property type="match status" value="1"/>
</dbReference>
<sequence>METIQRLVQKAKKGNHQAFLQLFAEYEHDIYRTAYVYVKNQADALDVVQETAYRSFKSIQNLKEPKYFKTWLIKIAISCSVDILRKKKKVVHLRPEIQEAILRDEEEDLPLSLSLQDMIGLLNPEEKDVIILRFYHDHTLKEVSEILNIPLGTAKTILYRALKKLRKEWKGDGAHG</sequence>
<protein>
    <submittedName>
        <fullName evidence="8">Sigma-70 family RNA polymerase sigma factor</fullName>
    </submittedName>
</protein>
<evidence type="ECO:0000256" key="4">
    <source>
        <dbReference type="ARBA" id="ARBA00023125"/>
    </source>
</evidence>
<dbReference type="Proteomes" id="UP001500782">
    <property type="component" value="Unassembled WGS sequence"/>
</dbReference>
<dbReference type="InterPro" id="IPR013324">
    <property type="entry name" value="RNA_pol_sigma_r3/r4-like"/>
</dbReference>
<comment type="similarity">
    <text evidence="1">Belongs to the sigma-70 factor family. ECF subfamily.</text>
</comment>
<dbReference type="Gene3D" id="1.10.1740.10">
    <property type="match status" value="1"/>
</dbReference>
<dbReference type="InterPro" id="IPR036388">
    <property type="entry name" value="WH-like_DNA-bd_sf"/>
</dbReference>
<proteinExistence type="inferred from homology"/>
<evidence type="ECO:0000259" key="6">
    <source>
        <dbReference type="Pfam" id="PF04542"/>
    </source>
</evidence>
<dbReference type="SUPFAM" id="SSF88946">
    <property type="entry name" value="Sigma2 domain of RNA polymerase sigma factors"/>
    <property type="match status" value="1"/>
</dbReference>
<feature type="domain" description="RNA polymerase sigma-70 region 2" evidence="6">
    <location>
        <begin position="22"/>
        <end position="89"/>
    </location>
</feature>
<keyword evidence="2" id="KW-0805">Transcription regulation</keyword>
<keyword evidence="3" id="KW-0731">Sigma factor</keyword>
<feature type="domain" description="RNA polymerase sigma-70 region 4" evidence="7">
    <location>
        <begin position="121"/>
        <end position="167"/>
    </location>
</feature>
<keyword evidence="4" id="KW-0238">DNA-binding</keyword>
<dbReference type="CDD" id="cd06171">
    <property type="entry name" value="Sigma70_r4"/>
    <property type="match status" value="1"/>
</dbReference>
<name>A0ABP3GFE1_9BACI</name>
<dbReference type="PANTHER" id="PTHR43133:SF60">
    <property type="entry name" value="RNA POLYMERASE SIGMA FACTOR SIGV"/>
    <property type="match status" value="1"/>
</dbReference>
<dbReference type="EMBL" id="BAAADJ010000062">
    <property type="protein sequence ID" value="GAA0344118.1"/>
    <property type="molecule type" value="Genomic_DNA"/>
</dbReference>
<dbReference type="InterPro" id="IPR013325">
    <property type="entry name" value="RNA_pol_sigma_r2"/>
</dbReference>
<accession>A0ABP3GFE1</accession>
<evidence type="ECO:0000259" key="7">
    <source>
        <dbReference type="Pfam" id="PF04545"/>
    </source>
</evidence>
<evidence type="ECO:0000313" key="9">
    <source>
        <dbReference type="Proteomes" id="UP001500782"/>
    </source>
</evidence>
<keyword evidence="5" id="KW-0804">Transcription</keyword>
<organism evidence="8 9">
    <name type="scientific">Bacillus carboniphilus</name>
    <dbReference type="NCBI Taxonomy" id="86663"/>
    <lineage>
        <taxon>Bacteria</taxon>
        <taxon>Bacillati</taxon>
        <taxon>Bacillota</taxon>
        <taxon>Bacilli</taxon>
        <taxon>Bacillales</taxon>
        <taxon>Bacillaceae</taxon>
        <taxon>Bacillus</taxon>
    </lineage>
</organism>
<dbReference type="SUPFAM" id="SSF88659">
    <property type="entry name" value="Sigma3 and sigma4 domains of RNA polymerase sigma factors"/>
    <property type="match status" value="1"/>
</dbReference>
<reference evidence="9" key="1">
    <citation type="journal article" date="2019" name="Int. J. Syst. Evol. Microbiol.">
        <title>The Global Catalogue of Microorganisms (GCM) 10K type strain sequencing project: providing services to taxonomists for standard genome sequencing and annotation.</title>
        <authorList>
            <consortium name="The Broad Institute Genomics Platform"/>
            <consortium name="The Broad Institute Genome Sequencing Center for Infectious Disease"/>
            <person name="Wu L."/>
            <person name="Ma J."/>
        </authorList>
    </citation>
    <scope>NUCLEOTIDE SEQUENCE [LARGE SCALE GENOMIC DNA]</scope>
    <source>
        <strain evidence="9">JCM 9731</strain>
    </source>
</reference>
<keyword evidence="9" id="KW-1185">Reference proteome</keyword>
<dbReference type="PANTHER" id="PTHR43133">
    <property type="entry name" value="RNA POLYMERASE ECF-TYPE SIGMA FACTO"/>
    <property type="match status" value="1"/>
</dbReference>